<organism evidence="2 3">
    <name type="scientific">Cynara cardunculus var. scolymus</name>
    <name type="common">Globe artichoke</name>
    <name type="synonym">Cynara scolymus</name>
    <dbReference type="NCBI Taxonomy" id="59895"/>
    <lineage>
        <taxon>Eukaryota</taxon>
        <taxon>Viridiplantae</taxon>
        <taxon>Streptophyta</taxon>
        <taxon>Embryophyta</taxon>
        <taxon>Tracheophyta</taxon>
        <taxon>Spermatophyta</taxon>
        <taxon>Magnoliopsida</taxon>
        <taxon>eudicotyledons</taxon>
        <taxon>Gunneridae</taxon>
        <taxon>Pentapetalae</taxon>
        <taxon>asterids</taxon>
        <taxon>campanulids</taxon>
        <taxon>Asterales</taxon>
        <taxon>Asteraceae</taxon>
        <taxon>Carduoideae</taxon>
        <taxon>Cardueae</taxon>
        <taxon>Carduinae</taxon>
        <taxon>Cynara</taxon>
    </lineage>
</organism>
<evidence type="ECO:0000256" key="1">
    <source>
        <dbReference type="SAM" id="MobiDB-lite"/>
    </source>
</evidence>
<protein>
    <submittedName>
        <fullName evidence="2">Uncharacterized protein</fullName>
    </submittedName>
</protein>
<dbReference type="EMBL" id="LEKV01003822">
    <property type="protein sequence ID" value="KVH97664.1"/>
    <property type="molecule type" value="Genomic_DNA"/>
</dbReference>
<proteinExistence type="predicted"/>
<feature type="compositionally biased region" description="Basic and acidic residues" evidence="1">
    <location>
        <begin position="33"/>
        <end position="61"/>
    </location>
</feature>
<reference evidence="2 3" key="1">
    <citation type="journal article" date="2016" name="Sci. Rep.">
        <title>The genome sequence of the outbreeding globe artichoke constructed de novo incorporating a phase-aware low-pass sequencing strategy of F1 progeny.</title>
        <authorList>
            <person name="Scaglione D."/>
            <person name="Reyes-Chin-Wo S."/>
            <person name="Acquadro A."/>
            <person name="Froenicke L."/>
            <person name="Portis E."/>
            <person name="Beitel C."/>
            <person name="Tirone M."/>
            <person name="Mauro R."/>
            <person name="Lo Monaco A."/>
            <person name="Mauromicale G."/>
            <person name="Faccioli P."/>
            <person name="Cattivelli L."/>
            <person name="Rieseberg L."/>
            <person name="Michelmore R."/>
            <person name="Lanteri S."/>
        </authorList>
    </citation>
    <scope>NUCLEOTIDE SEQUENCE [LARGE SCALE GENOMIC DNA]</scope>
    <source>
        <tissue evidence="2">Leaf</tissue>
    </source>
</reference>
<evidence type="ECO:0000313" key="2">
    <source>
        <dbReference type="EMBL" id="KVH97664.1"/>
    </source>
</evidence>
<name>A0A103XVI7_CYNCS</name>
<dbReference type="Gramene" id="KVH97664">
    <property type="protein sequence ID" value="KVH97664"/>
    <property type="gene ID" value="Ccrd_000226"/>
</dbReference>
<evidence type="ECO:0000313" key="3">
    <source>
        <dbReference type="Proteomes" id="UP000243975"/>
    </source>
</evidence>
<keyword evidence="3" id="KW-1185">Reference proteome</keyword>
<sequence length="84" mass="9379">MKRMELNRKTGKEIPISRIDADAAVIPAFLARSKGESGGKRRDPPRGKGEDHPPKNQDFHHSQLEFLRDELRETCQGRKGNGGG</sequence>
<dbReference type="Proteomes" id="UP000243975">
    <property type="component" value="Unassembled WGS sequence"/>
</dbReference>
<accession>A0A103XVI7</accession>
<comment type="caution">
    <text evidence="2">The sequence shown here is derived from an EMBL/GenBank/DDBJ whole genome shotgun (WGS) entry which is preliminary data.</text>
</comment>
<feature type="region of interest" description="Disordered" evidence="1">
    <location>
        <begin position="30"/>
        <end position="61"/>
    </location>
</feature>
<dbReference type="AlphaFoldDB" id="A0A103XVI7"/>
<gene>
    <name evidence="2" type="ORF">Ccrd_000226</name>
</gene>